<comment type="caution">
    <text evidence="2">The sequence shown here is derived from an EMBL/GenBank/DDBJ whole genome shotgun (WGS) entry which is preliminary data.</text>
</comment>
<accession>A0A177N9H6</accession>
<sequence>MARLPGLNPLGRAKFFAFSGKTPGVSVSIQPPGLEVAMNGRADFLQRTIPVLLLQPLVVEAHPFHWGAESVGFVGGLLHPLTGTDHLLTMLAVGLWISQTPGVWSRLLPLGFVAAMAVGCGLTLIPVEIPFAEAVMVASISILGLLLVLGARVPVGVGLLSVELVAVLHGYLHAYDMWLDADAVAYSGGFALATLILLVVGVATGHCFGHLVRKYRQARPMAR</sequence>
<name>A0A177N9H6_9GAMM</name>
<feature type="transmembrane region" description="Helical" evidence="1">
    <location>
        <begin position="107"/>
        <end position="125"/>
    </location>
</feature>
<dbReference type="STRING" id="702114.A1355_12100"/>
<evidence type="ECO:0000313" key="3">
    <source>
        <dbReference type="Proteomes" id="UP000077628"/>
    </source>
</evidence>
<reference evidence="3" key="1">
    <citation type="submission" date="2016-03" db="EMBL/GenBank/DDBJ databases">
        <authorList>
            <person name="Heylen K."/>
            <person name="De Vos P."/>
            <person name="Vekeman B."/>
        </authorList>
    </citation>
    <scope>NUCLEOTIDE SEQUENCE [LARGE SCALE GENOMIC DNA]</scope>
    <source>
        <strain evidence="3">R-45383</strain>
    </source>
</reference>
<keyword evidence="3" id="KW-1185">Reference proteome</keyword>
<feature type="transmembrane region" description="Helical" evidence="1">
    <location>
        <begin position="155"/>
        <end position="172"/>
    </location>
</feature>
<dbReference type="EMBL" id="LUUK01000197">
    <property type="protein sequence ID" value="OAI14696.1"/>
    <property type="molecule type" value="Genomic_DNA"/>
</dbReference>
<gene>
    <name evidence="2" type="ORF">A1355_12100</name>
</gene>
<evidence type="ECO:0000256" key="1">
    <source>
        <dbReference type="SAM" id="Phobius"/>
    </source>
</evidence>
<proteinExistence type="predicted"/>
<evidence type="ECO:0008006" key="4">
    <source>
        <dbReference type="Google" id="ProtNLM"/>
    </source>
</evidence>
<protein>
    <recommendedName>
        <fullName evidence="4">Urease accessory protein</fullName>
    </recommendedName>
</protein>
<dbReference type="InterPro" id="IPR007038">
    <property type="entry name" value="HupE_UreJ"/>
</dbReference>
<evidence type="ECO:0000313" key="2">
    <source>
        <dbReference type="EMBL" id="OAI14696.1"/>
    </source>
</evidence>
<dbReference type="Proteomes" id="UP000077628">
    <property type="component" value="Unassembled WGS sequence"/>
</dbReference>
<organism evidence="2 3">
    <name type="scientific">Methylomonas koyamae</name>
    <dbReference type="NCBI Taxonomy" id="702114"/>
    <lineage>
        <taxon>Bacteria</taxon>
        <taxon>Pseudomonadati</taxon>
        <taxon>Pseudomonadota</taxon>
        <taxon>Gammaproteobacteria</taxon>
        <taxon>Methylococcales</taxon>
        <taxon>Methylococcaceae</taxon>
        <taxon>Methylomonas</taxon>
    </lineage>
</organism>
<dbReference type="Pfam" id="PF04955">
    <property type="entry name" value="HupE_UreJ"/>
    <property type="match status" value="1"/>
</dbReference>
<dbReference type="AlphaFoldDB" id="A0A177N9H6"/>
<keyword evidence="1" id="KW-0472">Membrane</keyword>
<keyword evidence="1" id="KW-1133">Transmembrane helix</keyword>
<feature type="transmembrane region" description="Helical" evidence="1">
    <location>
        <begin position="131"/>
        <end position="148"/>
    </location>
</feature>
<feature type="transmembrane region" description="Helical" evidence="1">
    <location>
        <begin position="184"/>
        <end position="212"/>
    </location>
</feature>
<keyword evidence="1" id="KW-0812">Transmembrane</keyword>